<evidence type="ECO:0000259" key="12">
    <source>
        <dbReference type="SMART" id="SM00092"/>
    </source>
</evidence>
<keyword evidence="3" id="KW-0964">Secreted</keyword>
<evidence type="ECO:0000256" key="1">
    <source>
        <dbReference type="ARBA" id="ARBA00004613"/>
    </source>
</evidence>
<dbReference type="SMART" id="SM00092">
    <property type="entry name" value="RNAse_Pc"/>
    <property type="match status" value="1"/>
</dbReference>
<sequence length="159" mass="17857">MEVTMALKKSLILFPLLALMLLGPRCSLSQETPAQRFMRQHIVGAVPPSTDTTYCDDMMLRRHINEYSCKESNSFVHTAPLSATAVCRERLTACRNGIVNCHKSVSAMYVTKCNLRGGSRYPNCEYRNNLVRAHIVVLCNDQTPPLPVHLDHLVYGPPQ</sequence>
<accession>W0UVB0</accession>
<keyword evidence="10" id="KW-1015">Disulfide bond</keyword>
<evidence type="ECO:0000256" key="10">
    <source>
        <dbReference type="ARBA" id="ARBA00023157"/>
    </source>
</evidence>
<dbReference type="Gene3D" id="3.10.130.10">
    <property type="entry name" value="Ribonuclease A-like domain"/>
    <property type="match status" value="1"/>
</dbReference>
<evidence type="ECO:0000256" key="4">
    <source>
        <dbReference type="ARBA" id="ARBA00022529"/>
    </source>
</evidence>
<dbReference type="FunFam" id="3.10.130.10:FF:000001">
    <property type="entry name" value="Ribonuclease pancreatic"/>
    <property type="match status" value="1"/>
</dbReference>
<gene>
    <name evidence="13" type="primary">RAC3</name>
</gene>
<keyword evidence="6 11" id="KW-0732">Signal</keyword>
<dbReference type="PANTHER" id="PTHR11437">
    <property type="entry name" value="RIBONUCLEASE"/>
    <property type="match status" value="1"/>
</dbReference>
<feature type="chain" id="PRO_5004797957" evidence="11">
    <location>
        <begin position="30"/>
        <end position="159"/>
    </location>
</feature>
<keyword evidence="7" id="KW-0255">Endonuclease</keyword>
<evidence type="ECO:0000256" key="2">
    <source>
        <dbReference type="ARBA" id="ARBA00005600"/>
    </source>
</evidence>
<evidence type="ECO:0000256" key="9">
    <source>
        <dbReference type="ARBA" id="ARBA00023022"/>
    </source>
</evidence>
<reference evidence="13" key="3">
    <citation type="journal article" date="2019" name="Gene Rep">
        <title>Eutherian third-party data gene collections.</title>
        <authorList>
            <person name="Premzl M."/>
        </authorList>
    </citation>
    <scope>NUCLEOTIDE SEQUENCE</scope>
</reference>
<dbReference type="EMBL" id="HG329070">
    <property type="protein sequence ID" value="CDG32146.1"/>
    <property type="molecule type" value="Genomic_DNA"/>
</dbReference>
<dbReference type="AlphaFoldDB" id="W0UVB0"/>
<evidence type="ECO:0000256" key="11">
    <source>
        <dbReference type="SAM" id="SignalP"/>
    </source>
</evidence>
<keyword evidence="4" id="KW-0929">Antimicrobial</keyword>
<evidence type="ECO:0000313" key="13">
    <source>
        <dbReference type="EMBL" id="CDG32146.1"/>
    </source>
</evidence>
<dbReference type="GO" id="GO:0003676">
    <property type="term" value="F:nucleic acid binding"/>
    <property type="evidence" value="ECO:0007669"/>
    <property type="project" value="InterPro"/>
</dbReference>
<dbReference type="GO" id="GO:0050830">
    <property type="term" value="P:defense response to Gram-positive bacterium"/>
    <property type="evidence" value="ECO:0007669"/>
    <property type="project" value="TreeGrafter"/>
</dbReference>
<evidence type="ECO:0000256" key="5">
    <source>
        <dbReference type="ARBA" id="ARBA00022722"/>
    </source>
</evidence>
<evidence type="ECO:0000256" key="6">
    <source>
        <dbReference type="ARBA" id="ARBA00022729"/>
    </source>
</evidence>
<comment type="subcellular location">
    <subcellularLocation>
        <location evidence="1">Secreted</location>
    </subcellularLocation>
</comment>
<dbReference type="InterPro" id="IPR001427">
    <property type="entry name" value="RNaseA"/>
</dbReference>
<dbReference type="InterPro" id="IPR023412">
    <property type="entry name" value="RNaseA_domain"/>
</dbReference>
<keyword evidence="9" id="KW-0044">Antibiotic</keyword>
<dbReference type="GO" id="GO:0005576">
    <property type="term" value="C:extracellular region"/>
    <property type="evidence" value="ECO:0007669"/>
    <property type="project" value="UniProtKB-SubCell"/>
</dbReference>
<dbReference type="PRINTS" id="PR00794">
    <property type="entry name" value="RIBONUCLEASE"/>
</dbReference>
<feature type="signal peptide" evidence="11">
    <location>
        <begin position="1"/>
        <end position="29"/>
    </location>
</feature>
<evidence type="ECO:0000256" key="7">
    <source>
        <dbReference type="ARBA" id="ARBA00022759"/>
    </source>
</evidence>
<evidence type="ECO:0000256" key="8">
    <source>
        <dbReference type="ARBA" id="ARBA00022801"/>
    </source>
</evidence>
<feature type="domain" description="Ribonuclease A-domain" evidence="12">
    <location>
        <begin position="30"/>
        <end position="154"/>
    </location>
</feature>
<dbReference type="GO" id="GO:0016787">
    <property type="term" value="F:hydrolase activity"/>
    <property type="evidence" value="ECO:0007669"/>
    <property type="project" value="UniProtKB-KW"/>
</dbReference>
<organism evidence="13">
    <name type="scientific">Sorex araneus</name>
    <name type="common">Eurasian common shrew</name>
    <name type="synonym">European shrew</name>
    <dbReference type="NCBI Taxonomy" id="42254"/>
    <lineage>
        <taxon>Eukaryota</taxon>
        <taxon>Metazoa</taxon>
        <taxon>Chordata</taxon>
        <taxon>Craniata</taxon>
        <taxon>Vertebrata</taxon>
        <taxon>Euteleostomi</taxon>
        <taxon>Mammalia</taxon>
        <taxon>Eutheria</taxon>
        <taxon>Laurasiatheria</taxon>
        <taxon>Eulipotyphla</taxon>
        <taxon>Soricidae</taxon>
        <taxon>Soricinae</taxon>
        <taxon>Sorex</taxon>
    </lineage>
</organism>
<dbReference type="Pfam" id="PF00074">
    <property type="entry name" value="RnaseA"/>
    <property type="match status" value="1"/>
</dbReference>
<dbReference type="GO" id="GO:0004540">
    <property type="term" value="F:RNA nuclease activity"/>
    <property type="evidence" value="ECO:0007669"/>
    <property type="project" value="TreeGrafter"/>
</dbReference>
<evidence type="ECO:0000256" key="3">
    <source>
        <dbReference type="ARBA" id="ARBA00022525"/>
    </source>
</evidence>
<reference evidence="13" key="1">
    <citation type="journal article" date="2014" name="Mol. Genet. Genomics">
        <title>Comparative genomic analysis of eutherian ribonuclease A genes.</title>
        <authorList>
            <person name="Premzl M."/>
        </authorList>
    </citation>
    <scope>NUCLEOTIDE SEQUENCE</scope>
</reference>
<keyword evidence="8" id="KW-0378">Hydrolase</keyword>
<comment type="similarity">
    <text evidence="2">Belongs to the pancreatic ribonuclease family.</text>
</comment>
<name>W0UVB0_SORAR</name>
<protein>
    <submittedName>
        <fullName evidence="13">Ribonuclease A C3</fullName>
    </submittedName>
</protein>
<reference evidence="13" key="2">
    <citation type="journal article" date="2016" name="Data Brief">
        <title>Curated eutherian third party data gene data sets.</title>
        <authorList>
            <person name="Premzl M."/>
        </authorList>
    </citation>
    <scope>NUCLEOTIDE SEQUENCE</scope>
</reference>
<dbReference type="CDD" id="cd06265">
    <property type="entry name" value="RNase_A_canonical"/>
    <property type="match status" value="1"/>
</dbReference>
<proteinExistence type="inferred from homology"/>
<dbReference type="InterPro" id="IPR036816">
    <property type="entry name" value="RNaseA-like_dom_sf"/>
</dbReference>
<dbReference type="SUPFAM" id="SSF54076">
    <property type="entry name" value="RNase A-like"/>
    <property type="match status" value="1"/>
</dbReference>
<keyword evidence="5" id="KW-0540">Nuclease</keyword>
<dbReference type="GO" id="GO:0004519">
    <property type="term" value="F:endonuclease activity"/>
    <property type="evidence" value="ECO:0007669"/>
    <property type="project" value="UniProtKB-KW"/>
</dbReference>
<dbReference type="PANTHER" id="PTHR11437:SF53">
    <property type="entry name" value="RIBONUCLEASE 4"/>
    <property type="match status" value="1"/>
</dbReference>